<dbReference type="InterPro" id="IPR045030">
    <property type="entry name" value="LYSM1-4"/>
</dbReference>
<organism evidence="2 3">
    <name type="scientific">Funneliformis mosseae</name>
    <name type="common">Endomycorrhizal fungus</name>
    <name type="synonym">Glomus mosseae</name>
    <dbReference type="NCBI Taxonomy" id="27381"/>
    <lineage>
        <taxon>Eukaryota</taxon>
        <taxon>Fungi</taxon>
        <taxon>Fungi incertae sedis</taxon>
        <taxon>Mucoromycota</taxon>
        <taxon>Glomeromycotina</taxon>
        <taxon>Glomeromycetes</taxon>
        <taxon>Glomerales</taxon>
        <taxon>Glomeraceae</taxon>
        <taxon>Funneliformis</taxon>
    </lineage>
</organism>
<reference evidence="2" key="1">
    <citation type="submission" date="2021-06" db="EMBL/GenBank/DDBJ databases">
        <authorList>
            <person name="Kallberg Y."/>
            <person name="Tangrot J."/>
            <person name="Rosling A."/>
        </authorList>
    </citation>
    <scope>NUCLEOTIDE SEQUENCE</scope>
    <source>
        <strain evidence="2">87-6 pot B 2015</strain>
    </source>
</reference>
<name>A0A9N9BZM8_FUNMO</name>
<keyword evidence="3" id="KW-1185">Reference proteome</keyword>
<sequence>MFTTALFRDTMRVVRRAYISACVEEGQFVSEALKEVIYNDLNKSNILKAKSFNDKLREKSHFDTIHYVKKNDTLIGLAFSYGVEIADIRKANRLFDDKIIARSSLIIPNYVGPSLSEKLSEEEENKILVKRFQIQSKCIDQIEAKFYMEQSNYNIEDAVQLYRDDLLWEMQHPMKEKSRLVKLTKFKNIKSKLE</sequence>
<dbReference type="PANTHER" id="PTHR20932:SF31">
    <property type="entry name" value="RING-TYPE DOMAIN-CONTAINING PROTEIN"/>
    <property type="match status" value="1"/>
</dbReference>
<dbReference type="Pfam" id="PF01476">
    <property type="entry name" value="LysM"/>
    <property type="match status" value="1"/>
</dbReference>
<proteinExistence type="predicted"/>
<dbReference type="EMBL" id="CAJVPP010002023">
    <property type="protein sequence ID" value="CAG8583556.1"/>
    <property type="molecule type" value="Genomic_DNA"/>
</dbReference>
<dbReference type="AlphaFoldDB" id="A0A9N9BZM8"/>
<dbReference type="PROSITE" id="PS51782">
    <property type="entry name" value="LYSM"/>
    <property type="match status" value="1"/>
</dbReference>
<feature type="domain" description="LysM" evidence="1">
    <location>
        <begin position="64"/>
        <end position="107"/>
    </location>
</feature>
<gene>
    <name evidence="2" type="ORF">FMOSSE_LOCUS8069</name>
</gene>
<protein>
    <submittedName>
        <fullName evidence="2">9605_t:CDS:1</fullName>
    </submittedName>
</protein>
<accession>A0A9N9BZM8</accession>
<evidence type="ECO:0000313" key="3">
    <source>
        <dbReference type="Proteomes" id="UP000789375"/>
    </source>
</evidence>
<dbReference type="Proteomes" id="UP000789375">
    <property type="component" value="Unassembled WGS sequence"/>
</dbReference>
<evidence type="ECO:0000313" key="2">
    <source>
        <dbReference type="EMBL" id="CAG8583556.1"/>
    </source>
</evidence>
<evidence type="ECO:0000259" key="1">
    <source>
        <dbReference type="PROSITE" id="PS51782"/>
    </source>
</evidence>
<dbReference type="Gene3D" id="3.10.350.10">
    <property type="entry name" value="LysM domain"/>
    <property type="match status" value="1"/>
</dbReference>
<comment type="caution">
    <text evidence="2">The sequence shown here is derived from an EMBL/GenBank/DDBJ whole genome shotgun (WGS) entry which is preliminary data.</text>
</comment>
<dbReference type="SUPFAM" id="SSF54106">
    <property type="entry name" value="LysM domain"/>
    <property type="match status" value="1"/>
</dbReference>
<dbReference type="InterPro" id="IPR018392">
    <property type="entry name" value="LysM"/>
</dbReference>
<dbReference type="CDD" id="cd00118">
    <property type="entry name" value="LysM"/>
    <property type="match status" value="1"/>
</dbReference>
<dbReference type="PANTHER" id="PTHR20932">
    <property type="entry name" value="LYSM AND PUTATIVE PEPTIDOGLYCAN-BINDING DOMAIN-CONTAINING PROTEIN"/>
    <property type="match status" value="1"/>
</dbReference>
<dbReference type="InterPro" id="IPR036779">
    <property type="entry name" value="LysM_dom_sf"/>
</dbReference>
<dbReference type="SMART" id="SM00257">
    <property type="entry name" value="LysM"/>
    <property type="match status" value="1"/>
</dbReference>